<dbReference type="Gene3D" id="3.50.30.60">
    <property type="entry name" value="LD-carboxypeptidase A C-terminal domain-like"/>
    <property type="match status" value="1"/>
</dbReference>
<accession>A0ABY9LJ01</accession>
<dbReference type="InterPro" id="IPR027461">
    <property type="entry name" value="Carboxypeptidase_A_C_sf"/>
</dbReference>
<dbReference type="InterPro" id="IPR003507">
    <property type="entry name" value="S66_fam"/>
</dbReference>
<evidence type="ECO:0000259" key="1">
    <source>
        <dbReference type="Pfam" id="PF17676"/>
    </source>
</evidence>
<dbReference type="EMBL" id="CP110509">
    <property type="protein sequence ID" value="WMB28819.1"/>
    <property type="molecule type" value="Genomic_DNA"/>
</dbReference>
<evidence type="ECO:0000313" key="2">
    <source>
        <dbReference type="EMBL" id="WMB28819.1"/>
    </source>
</evidence>
<dbReference type="PANTHER" id="PTHR30237">
    <property type="entry name" value="MURAMOYLTETRAPEPTIDE CARBOXYPEPTIDASE"/>
    <property type="match status" value="1"/>
</dbReference>
<reference evidence="3" key="1">
    <citation type="submission" date="2022-10" db="EMBL/GenBank/DDBJ databases">
        <title>Streptococcus didelphis as causative of fatal infections in opossums (Didelphis albiventris).</title>
        <authorList>
            <person name="Breyer G.M."/>
            <person name="Da Silva M.E.R.J."/>
            <person name="Siqueira F.M."/>
        </authorList>
    </citation>
    <scope>NUCLEOTIDE SEQUENCE [LARGE SCALE GENOMIC DNA]</scope>
    <source>
        <strain evidence="3">LBVP101/21</strain>
    </source>
</reference>
<protein>
    <recommendedName>
        <fullName evidence="1">LD-carboxypeptidase C-terminal domain-containing protein</fullName>
    </recommendedName>
</protein>
<evidence type="ECO:0000313" key="3">
    <source>
        <dbReference type="Proteomes" id="UP001238096"/>
    </source>
</evidence>
<proteinExistence type="predicted"/>
<dbReference type="RefSeq" id="WP_306676038.1">
    <property type="nucleotide sequence ID" value="NZ_CP104407.1"/>
</dbReference>
<dbReference type="Proteomes" id="UP001238096">
    <property type="component" value="Chromosome"/>
</dbReference>
<dbReference type="SUPFAM" id="SSF141986">
    <property type="entry name" value="LD-carboxypeptidase A C-terminal domain-like"/>
    <property type="match status" value="1"/>
</dbReference>
<organism evidence="2 3">
    <name type="scientific">Streptococcus didelphis</name>
    <dbReference type="NCBI Taxonomy" id="102886"/>
    <lineage>
        <taxon>Bacteria</taxon>
        <taxon>Bacillati</taxon>
        <taxon>Bacillota</taxon>
        <taxon>Bacilli</taxon>
        <taxon>Lactobacillales</taxon>
        <taxon>Streptococcaceae</taxon>
        <taxon>Streptococcus</taxon>
    </lineage>
</organism>
<sequence>MGTEYMSETKTGDILLIEDSMKNPAIIKRSFALLKISGVFNRLGGLILGKHEGFDDLGTNKKTYQILEEVMGNVSFPVLAKFDCSHTHPMLTVPIGSLVTLNRHLPY</sequence>
<name>A0ABY9LJ01_9STRE</name>
<gene>
    <name evidence="2" type="ORF">N1496_07130</name>
</gene>
<dbReference type="InterPro" id="IPR040921">
    <property type="entry name" value="Peptidase_S66C"/>
</dbReference>
<keyword evidence="3" id="KW-1185">Reference proteome</keyword>
<feature type="domain" description="LD-carboxypeptidase C-terminal" evidence="1">
    <location>
        <begin position="1"/>
        <end position="101"/>
    </location>
</feature>
<dbReference type="PANTHER" id="PTHR30237:SF5">
    <property type="entry name" value="CARBOXYPEPTIDASE VC_A0337-RELATED"/>
    <property type="match status" value="1"/>
</dbReference>
<dbReference type="Pfam" id="PF17676">
    <property type="entry name" value="Peptidase_S66C"/>
    <property type="match status" value="1"/>
</dbReference>